<organism evidence="1 2">
    <name type="scientific">Eleginops maclovinus</name>
    <name type="common">Patagonian blennie</name>
    <name type="synonym">Eleginus maclovinus</name>
    <dbReference type="NCBI Taxonomy" id="56733"/>
    <lineage>
        <taxon>Eukaryota</taxon>
        <taxon>Metazoa</taxon>
        <taxon>Chordata</taxon>
        <taxon>Craniata</taxon>
        <taxon>Vertebrata</taxon>
        <taxon>Euteleostomi</taxon>
        <taxon>Actinopterygii</taxon>
        <taxon>Neopterygii</taxon>
        <taxon>Teleostei</taxon>
        <taxon>Neoteleostei</taxon>
        <taxon>Acanthomorphata</taxon>
        <taxon>Eupercaria</taxon>
        <taxon>Perciformes</taxon>
        <taxon>Notothenioidei</taxon>
        <taxon>Eleginopidae</taxon>
        <taxon>Eleginops</taxon>
    </lineage>
</organism>
<proteinExistence type="predicted"/>
<protein>
    <submittedName>
        <fullName evidence="1">Uncharacterized protein</fullName>
    </submittedName>
</protein>
<dbReference type="AlphaFoldDB" id="A0AAN7WTI7"/>
<sequence length="94" mass="10435">MKTLQEEMLSSVQLQICRTLLFASAYPSNVFKQVSLNLAESSQCVHSYPSSLTLSPVRGERVDLNTSLFLPALTACCRMIEIPEGDARSHEEES</sequence>
<name>A0AAN7WTI7_ELEMC</name>
<accession>A0AAN7WTI7</accession>
<keyword evidence="2" id="KW-1185">Reference proteome</keyword>
<reference evidence="1 2" key="2">
    <citation type="journal article" date="2023" name="Mol. Biol. Evol.">
        <title>Genomics of Secondarily Temperate Adaptation in the Only Non-Antarctic Icefish.</title>
        <authorList>
            <person name="Rivera-Colon A.G."/>
            <person name="Rayamajhi N."/>
            <person name="Minhas B.F."/>
            <person name="Madrigal G."/>
            <person name="Bilyk K.T."/>
            <person name="Yoon V."/>
            <person name="Hune M."/>
            <person name="Gregory S."/>
            <person name="Cheng C.H.C."/>
            <person name="Catchen J.M."/>
        </authorList>
    </citation>
    <scope>NUCLEOTIDE SEQUENCE [LARGE SCALE GENOMIC DNA]</scope>
    <source>
        <strain evidence="1">JMC-PN-2008</strain>
    </source>
</reference>
<evidence type="ECO:0000313" key="1">
    <source>
        <dbReference type="EMBL" id="KAK5848415.1"/>
    </source>
</evidence>
<dbReference type="Proteomes" id="UP001346869">
    <property type="component" value="Unassembled WGS sequence"/>
</dbReference>
<comment type="caution">
    <text evidence="1">The sequence shown here is derived from an EMBL/GenBank/DDBJ whole genome shotgun (WGS) entry which is preliminary data.</text>
</comment>
<evidence type="ECO:0000313" key="2">
    <source>
        <dbReference type="Proteomes" id="UP001346869"/>
    </source>
</evidence>
<reference evidence="1 2" key="1">
    <citation type="journal article" date="2023" name="Genes (Basel)">
        <title>Chromosome-Level Genome Assembly and Circadian Gene Repertoire of the Patagonia Blennie Eleginops maclovinus-The Closest Ancestral Proxy of Antarctic Cryonotothenioids.</title>
        <authorList>
            <person name="Cheng C.C."/>
            <person name="Rivera-Colon A.G."/>
            <person name="Minhas B.F."/>
            <person name="Wilson L."/>
            <person name="Rayamajhi N."/>
            <person name="Vargas-Chacoff L."/>
            <person name="Catchen J.M."/>
        </authorList>
    </citation>
    <scope>NUCLEOTIDE SEQUENCE [LARGE SCALE GENOMIC DNA]</scope>
    <source>
        <strain evidence="1">JMC-PN-2008</strain>
    </source>
</reference>
<dbReference type="EMBL" id="JAUZQC010000025">
    <property type="protein sequence ID" value="KAK5848415.1"/>
    <property type="molecule type" value="Genomic_DNA"/>
</dbReference>
<gene>
    <name evidence="1" type="ORF">PBY51_006031</name>
</gene>